<evidence type="ECO:0000313" key="8">
    <source>
        <dbReference type="Proteomes" id="UP000062833"/>
    </source>
</evidence>
<feature type="compositionally biased region" description="Low complexity" evidence="5">
    <location>
        <begin position="48"/>
        <end position="61"/>
    </location>
</feature>
<dbReference type="OrthoDB" id="4953767at2"/>
<keyword evidence="2 6" id="KW-0812">Transmembrane</keyword>
<protein>
    <recommendedName>
        <fullName evidence="9">DUF4870 domain-containing protein</fullName>
    </recommendedName>
</protein>
<dbReference type="InterPro" id="IPR019109">
    <property type="entry name" value="MamF_MmsF"/>
</dbReference>
<gene>
    <name evidence="7" type="ORF">AOC05_04100</name>
</gene>
<evidence type="ECO:0000256" key="4">
    <source>
        <dbReference type="ARBA" id="ARBA00023136"/>
    </source>
</evidence>
<feature type="compositionally biased region" description="Low complexity" evidence="5">
    <location>
        <begin position="31"/>
        <end position="40"/>
    </location>
</feature>
<dbReference type="KEGG" id="aaq:AOC05_04100"/>
<evidence type="ECO:0000256" key="2">
    <source>
        <dbReference type="ARBA" id="ARBA00022692"/>
    </source>
</evidence>
<dbReference type="RefSeq" id="WP_062005924.1">
    <property type="nucleotide sequence ID" value="NZ_CP012677.1"/>
</dbReference>
<keyword evidence="3 6" id="KW-1133">Transmembrane helix</keyword>
<organism evidence="7 8">
    <name type="scientific">Arthrobacter alpinus</name>
    <dbReference type="NCBI Taxonomy" id="656366"/>
    <lineage>
        <taxon>Bacteria</taxon>
        <taxon>Bacillati</taxon>
        <taxon>Actinomycetota</taxon>
        <taxon>Actinomycetes</taxon>
        <taxon>Micrococcales</taxon>
        <taxon>Micrococcaceae</taxon>
        <taxon>Arthrobacter</taxon>
    </lineage>
</organism>
<keyword evidence="8" id="KW-1185">Reference proteome</keyword>
<feature type="transmembrane region" description="Helical" evidence="6">
    <location>
        <begin position="112"/>
        <end position="144"/>
    </location>
</feature>
<feature type="transmembrane region" description="Helical" evidence="6">
    <location>
        <begin position="73"/>
        <end position="91"/>
    </location>
</feature>
<comment type="subcellular location">
    <subcellularLocation>
        <location evidence="1">Membrane</location>
        <topology evidence="1">Multi-pass membrane protein</topology>
    </subcellularLocation>
</comment>
<dbReference type="AlphaFoldDB" id="A0A0M5LXC7"/>
<dbReference type="EMBL" id="CP012677">
    <property type="protein sequence ID" value="ALE91712.1"/>
    <property type="molecule type" value="Genomic_DNA"/>
</dbReference>
<reference evidence="8" key="1">
    <citation type="submission" date="2015-09" db="EMBL/GenBank/DDBJ databases">
        <title>Complete genome of Arthrobacter alpinus strain R3.8.</title>
        <authorList>
            <person name="See-Too W.S."/>
            <person name="Chan K.G."/>
        </authorList>
    </citation>
    <scope>NUCLEOTIDE SEQUENCE [LARGE SCALE GENOMIC DNA]</scope>
    <source>
        <strain evidence="8">R3.8</strain>
    </source>
</reference>
<proteinExistence type="predicted"/>
<accession>A0A0M5LXC7</accession>
<evidence type="ECO:0000313" key="7">
    <source>
        <dbReference type="EMBL" id="ALE91712.1"/>
    </source>
</evidence>
<sequence>MSDNNSPTPPVEPTPPGYDAPATSPVPPAYQQPVQQQQPYGQPPVPPAYQQQPYQQQPYQQQTMADPASAVTLNYWLSVFFSWIPALIFFLTEKGKNGFSDEYNKANLNFSILRGITGLLVVIPYVGVIFGFLALALFIIHIIAAVDAPKKFRSGQPYKFPFNIAFIK</sequence>
<evidence type="ECO:0000256" key="5">
    <source>
        <dbReference type="SAM" id="MobiDB-lite"/>
    </source>
</evidence>
<dbReference type="PATRIC" id="fig|656366.3.peg.893"/>
<evidence type="ECO:0008006" key="9">
    <source>
        <dbReference type="Google" id="ProtNLM"/>
    </source>
</evidence>
<dbReference type="Proteomes" id="UP000062833">
    <property type="component" value="Chromosome"/>
</dbReference>
<evidence type="ECO:0000256" key="1">
    <source>
        <dbReference type="ARBA" id="ARBA00004141"/>
    </source>
</evidence>
<evidence type="ECO:0000256" key="6">
    <source>
        <dbReference type="SAM" id="Phobius"/>
    </source>
</evidence>
<name>A0A0M5LXC7_9MICC</name>
<keyword evidence="4 6" id="KW-0472">Membrane</keyword>
<dbReference type="Pfam" id="PF09685">
    <property type="entry name" value="MamF_MmsF"/>
    <property type="match status" value="1"/>
</dbReference>
<evidence type="ECO:0000256" key="3">
    <source>
        <dbReference type="ARBA" id="ARBA00022989"/>
    </source>
</evidence>
<feature type="compositionally biased region" description="Pro residues" evidence="5">
    <location>
        <begin position="7"/>
        <end position="30"/>
    </location>
</feature>
<feature type="region of interest" description="Disordered" evidence="5">
    <location>
        <begin position="1"/>
        <end position="61"/>
    </location>
</feature>